<dbReference type="AlphaFoldDB" id="A0AAE0Y4J1"/>
<evidence type="ECO:0000313" key="2">
    <source>
        <dbReference type="Proteomes" id="UP001283361"/>
    </source>
</evidence>
<keyword evidence="2" id="KW-1185">Reference proteome</keyword>
<organism evidence="1 2">
    <name type="scientific">Elysia crispata</name>
    <name type="common">lettuce slug</name>
    <dbReference type="NCBI Taxonomy" id="231223"/>
    <lineage>
        <taxon>Eukaryota</taxon>
        <taxon>Metazoa</taxon>
        <taxon>Spiralia</taxon>
        <taxon>Lophotrochozoa</taxon>
        <taxon>Mollusca</taxon>
        <taxon>Gastropoda</taxon>
        <taxon>Heterobranchia</taxon>
        <taxon>Euthyneura</taxon>
        <taxon>Panpulmonata</taxon>
        <taxon>Sacoglossa</taxon>
        <taxon>Placobranchoidea</taxon>
        <taxon>Plakobranchidae</taxon>
        <taxon>Elysia</taxon>
    </lineage>
</organism>
<dbReference type="Proteomes" id="UP001283361">
    <property type="component" value="Unassembled WGS sequence"/>
</dbReference>
<sequence>MQRYWLLAEDILDRPIWCQVLSEMKLSLESVSTSNWIGCRNRKICGVRGLLADPLILQRRHVAVAKHKLTRVCVPSHLLQCRCCGPF</sequence>
<proteinExistence type="predicted"/>
<protein>
    <submittedName>
        <fullName evidence="1">Uncharacterized protein</fullName>
    </submittedName>
</protein>
<evidence type="ECO:0000313" key="1">
    <source>
        <dbReference type="EMBL" id="KAK3732930.1"/>
    </source>
</evidence>
<dbReference type="EMBL" id="JAWDGP010006922">
    <property type="protein sequence ID" value="KAK3732930.1"/>
    <property type="molecule type" value="Genomic_DNA"/>
</dbReference>
<name>A0AAE0Y4J1_9GAST</name>
<comment type="caution">
    <text evidence="1">The sequence shown here is derived from an EMBL/GenBank/DDBJ whole genome shotgun (WGS) entry which is preliminary data.</text>
</comment>
<accession>A0AAE0Y4J1</accession>
<reference evidence="1" key="1">
    <citation type="journal article" date="2023" name="G3 (Bethesda)">
        <title>A reference genome for the long-term kleptoplast-retaining sea slug Elysia crispata morphotype clarki.</title>
        <authorList>
            <person name="Eastman K.E."/>
            <person name="Pendleton A.L."/>
            <person name="Shaikh M.A."/>
            <person name="Suttiyut T."/>
            <person name="Ogas R."/>
            <person name="Tomko P."/>
            <person name="Gavelis G."/>
            <person name="Widhalm J.R."/>
            <person name="Wisecaver J.H."/>
        </authorList>
    </citation>
    <scope>NUCLEOTIDE SEQUENCE</scope>
    <source>
        <strain evidence="1">ECLA1</strain>
    </source>
</reference>
<gene>
    <name evidence="1" type="ORF">RRG08_002541</name>
</gene>